<evidence type="ECO:0000313" key="3">
    <source>
        <dbReference type="Proteomes" id="UP000183557"/>
    </source>
</evidence>
<feature type="domain" description="PucR C-terminal helix-turn-helix" evidence="1">
    <location>
        <begin position="236"/>
        <end position="292"/>
    </location>
</feature>
<evidence type="ECO:0000259" key="1">
    <source>
        <dbReference type="Pfam" id="PF13556"/>
    </source>
</evidence>
<keyword evidence="3" id="KW-1185">Reference proteome</keyword>
<dbReference type="AlphaFoldDB" id="A0A1I3SZ89"/>
<dbReference type="RefSeq" id="WP_075035739.1">
    <property type="nucleotide sequence ID" value="NZ_FOSB01000003.1"/>
</dbReference>
<evidence type="ECO:0000313" key="2">
    <source>
        <dbReference type="EMBL" id="SFJ62901.1"/>
    </source>
</evidence>
<gene>
    <name evidence="2" type="ORF">SAMN04487936_103119</name>
</gene>
<organism evidence="2 3">
    <name type="scientific">Halobacillus dabanensis</name>
    <dbReference type="NCBI Taxonomy" id="240302"/>
    <lineage>
        <taxon>Bacteria</taxon>
        <taxon>Bacillati</taxon>
        <taxon>Bacillota</taxon>
        <taxon>Bacilli</taxon>
        <taxon>Bacillales</taxon>
        <taxon>Bacillaceae</taxon>
        <taxon>Halobacillus</taxon>
    </lineage>
</organism>
<dbReference type="Proteomes" id="UP000183557">
    <property type="component" value="Unassembled WGS sequence"/>
</dbReference>
<reference evidence="3" key="1">
    <citation type="submission" date="2016-10" db="EMBL/GenBank/DDBJ databases">
        <authorList>
            <person name="Varghese N."/>
            <person name="Submissions S."/>
        </authorList>
    </citation>
    <scope>NUCLEOTIDE SEQUENCE [LARGE SCALE GENOMIC DNA]</scope>
    <source>
        <strain evidence="3">CGMCC 1.3704</strain>
    </source>
</reference>
<dbReference type="EMBL" id="FOSB01000003">
    <property type="protein sequence ID" value="SFJ62901.1"/>
    <property type="molecule type" value="Genomic_DNA"/>
</dbReference>
<dbReference type="InterPro" id="IPR042070">
    <property type="entry name" value="PucR_C-HTH_sf"/>
</dbReference>
<dbReference type="PANTHER" id="PTHR33744:SF15">
    <property type="entry name" value="CARBOHYDRATE DIACID REGULATOR"/>
    <property type="match status" value="1"/>
</dbReference>
<dbReference type="InterPro" id="IPR025736">
    <property type="entry name" value="PucR_C-HTH_dom"/>
</dbReference>
<accession>A0A1I3SZ89</accession>
<sequence length="297" mass="34612">MSVIEQLKRIYPSLITNKQENMENKNYHWFETEDSEIIGILDHELDGHSSDLLSVFLTPITSDESVLSAREKGWSKLLHKNKKKDDFQWPSSYRFVLFSIEDSSTDKSIIHEAFQSLFPQEMPILWTSDRDGFIVEEVFSNQQEILSFEGIPDVLMSDFYTKIHFFLSEFSEQLNEANTILEWSVKGAKIAKEHQLGAVITYKDIIPYLYLEALPSSEWNHIRRAIFSEIEEDTELLQTIRIFLEAGSNASLAAKRLYMHRNSLQYRVDKFIEKTGLDIKQFKGAVITYLALLQMDY</sequence>
<proteinExistence type="predicted"/>
<dbReference type="InterPro" id="IPR051448">
    <property type="entry name" value="CdaR-like_regulators"/>
</dbReference>
<dbReference type="Pfam" id="PF13556">
    <property type="entry name" value="HTH_30"/>
    <property type="match status" value="1"/>
</dbReference>
<name>A0A1I3SZ89_HALDA</name>
<dbReference type="Gene3D" id="1.10.10.2840">
    <property type="entry name" value="PucR C-terminal helix-turn-helix domain"/>
    <property type="match status" value="1"/>
</dbReference>
<protein>
    <submittedName>
        <fullName evidence="2">PucR C-terminal helix-turn-helix domain-containing protein</fullName>
    </submittedName>
</protein>
<dbReference type="PANTHER" id="PTHR33744">
    <property type="entry name" value="CARBOHYDRATE DIACID REGULATOR"/>
    <property type="match status" value="1"/>
</dbReference>